<name>A0ABY4N581_9MICO</name>
<sequence>MSKDGLRLLWLKVIARPVVLVAFLWLWWPGERLLHSWMSQLALAFVIVATIFWLRRFVADLRALISAYTQRDVTTGPRGTETPPAEH</sequence>
<organism evidence="2 3">
    <name type="scientific">Brachybacterium kimchii</name>
    <dbReference type="NCBI Taxonomy" id="2942909"/>
    <lineage>
        <taxon>Bacteria</taxon>
        <taxon>Bacillati</taxon>
        <taxon>Actinomycetota</taxon>
        <taxon>Actinomycetes</taxon>
        <taxon>Micrococcales</taxon>
        <taxon>Dermabacteraceae</taxon>
        <taxon>Brachybacterium</taxon>
    </lineage>
</organism>
<reference evidence="2" key="1">
    <citation type="submission" date="2022-05" db="EMBL/GenBank/DDBJ databases">
        <title>Genomic analysis of Brachybacterium sp. CBA3104.</title>
        <authorList>
            <person name="Roh S.W."/>
            <person name="Kim Y.B."/>
            <person name="Kim Y."/>
        </authorList>
    </citation>
    <scope>NUCLEOTIDE SEQUENCE</scope>
    <source>
        <strain evidence="2">CBA3104</strain>
    </source>
</reference>
<dbReference type="EMBL" id="CP097218">
    <property type="protein sequence ID" value="UQN29718.1"/>
    <property type="molecule type" value="Genomic_DNA"/>
</dbReference>
<feature type="transmembrane region" description="Helical" evidence="1">
    <location>
        <begin position="9"/>
        <end position="28"/>
    </location>
</feature>
<evidence type="ECO:0000313" key="2">
    <source>
        <dbReference type="EMBL" id="UQN29718.1"/>
    </source>
</evidence>
<evidence type="ECO:0000313" key="3">
    <source>
        <dbReference type="Proteomes" id="UP001055868"/>
    </source>
</evidence>
<keyword evidence="3" id="KW-1185">Reference proteome</keyword>
<protein>
    <recommendedName>
        <fullName evidence="4">DUF4229 domain-containing protein</fullName>
    </recommendedName>
</protein>
<proteinExistence type="predicted"/>
<keyword evidence="1" id="KW-1133">Transmembrane helix</keyword>
<dbReference type="RefSeq" id="WP_249478905.1">
    <property type="nucleotide sequence ID" value="NZ_CP097218.1"/>
</dbReference>
<evidence type="ECO:0000256" key="1">
    <source>
        <dbReference type="SAM" id="Phobius"/>
    </source>
</evidence>
<keyword evidence="1" id="KW-0812">Transmembrane</keyword>
<evidence type="ECO:0008006" key="4">
    <source>
        <dbReference type="Google" id="ProtNLM"/>
    </source>
</evidence>
<feature type="transmembrane region" description="Helical" evidence="1">
    <location>
        <begin position="34"/>
        <end position="54"/>
    </location>
</feature>
<accession>A0ABY4N581</accession>
<dbReference type="Proteomes" id="UP001055868">
    <property type="component" value="Chromosome"/>
</dbReference>
<gene>
    <name evidence="2" type="ORF">M4486_19150</name>
</gene>
<keyword evidence="1" id="KW-0472">Membrane</keyword>